<protein>
    <submittedName>
        <fullName evidence="2">Uncharacterized protein</fullName>
    </submittedName>
</protein>
<feature type="compositionally biased region" description="Basic and acidic residues" evidence="1">
    <location>
        <begin position="112"/>
        <end position="122"/>
    </location>
</feature>
<feature type="region of interest" description="Disordered" evidence="1">
    <location>
        <begin position="39"/>
        <end position="122"/>
    </location>
</feature>
<keyword evidence="3" id="KW-1185">Reference proteome</keyword>
<reference evidence="2" key="2">
    <citation type="journal article" date="2024" name="Plant">
        <title>Genomic evolution and insights into agronomic trait innovations of Sesamum species.</title>
        <authorList>
            <person name="Miao H."/>
            <person name="Wang L."/>
            <person name="Qu L."/>
            <person name="Liu H."/>
            <person name="Sun Y."/>
            <person name="Le M."/>
            <person name="Wang Q."/>
            <person name="Wei S."/>
            <person name="Zheng Y."/>
            <person name="Lin W."/>
            <person name="Duan Y."/>
            <person name="Cao H."/>
            <person name="Xiong S."/>
            <person name="Wang X."/>
            <person name="Wei L."/>
            <person name="Li C."/>
            <person name="Ma Q."/>
            <person name="Ju M."/>
            <person name="Zhao R."/>
            <person name="Li G."/>
            <person name="Mu C."/>
            <person name="Tian Q."/>
            <person name="Mei H."/>
            <person name="Zhang T."/>
            <person name="Gao T."/>
            <person name="Zhang H."/>
        </authorList>
    </citation>
    <scope>NUCLEOTIDE SEQUENCE</scope>
    <source>
        <strain evidence="2">3651</strain>
    </source>
</reference>
<dbReference type="AlphaFoldDB" id="A0AAE1YAM8"/>
<sequence>MGLLGQAAAAPKREAGCRQVAANQPRLQAWAVGLAERGNVQAGSKRQCRAKTGKDSPTSGCLKLAGKMAGKPRNSASPTPQKSENKLVELKGMSRGPRQSERLKKNQQVAAEKLDRSRKAEQ</sequence>
<dbReference type="EMBL" id="JACGWO010000005">
    <property type="protein sequence ID" value="KAK4426524.1"/>
    <property type="molecule type" value="Genomic_DNA"/>
</dbReference>
<evidence type="ECO:0000313" key="3">
    <source>
        <dbReference type="Proteomes" id="UP001293254"/>
    </source>
</evidence>
<comment type="caution">
    <text evidence="2">The sequence shown here is derived from an EMBL/GenBank/DDBJ whole genome shotgun (WGS) entry which is preliminary data.</text>
</comment>
<accession>A0AAE1YAM8</accession>
<gene>
    <name evidence="2" type="ORF">Salat_1421000</name>
</gene>
<reference evidence="2" key="1">
    <citation type="submission" date="2020-06" db="EMBL/GenBank/DDBJ databases">
        <authorList>
            <person name="Li T."/>
            <person name="Hu X."/>
            <person name="Zhang T."/>
            <person name="Song X."/>
            <person name="Zhang H."/>
            <person name="Dai N."/>
            <person name="Sheng W."/>
            <person name="Hou X."/>
            <person name="Wei L."/>
        </authorList>
    </citation>
    <scope>NUCLEOTIDE SEQUENCE</scope>
    <source>
        <strain evidence="2">3651</strain>
        <tissue evidence="2">Leaf</tissue>
    </source>
</reference>
<dbReference type="Proteomes" id="UP001293254">
    <property type="component" value="Unassembled WGS sequence"/>
</dbReference>
<proteinExistence type="predicted"/>
<organism evidence="2 3">
    <name type="scientific">Sesamum alatum</name>
    <dbReference type="NCBI Taxonomy" id="300844"/>
    <lineage>
        <taxon>Eukaryota</taxon>
        <taxon>Viridiplantae</taxon>
        <taxon>Streptophyta</taxon>
        <taxon>Embryophyta</taxon>
        <taxon>Tracheophyta</taxon>
        <taxon>Spermatophyta</taxon>
        <taxon>Magnoliopsida</taxon>
        <taxon>eudicotyledons</taxon>
        <taxon>Gunneridae</taxon>
        <taxon>Pentapetalae</taxon>
        <taxon>asterids</taxon>
        <taxon>lamiids</taxon>
        <taxon>Lamiales</taxon>
        <taxon>Pedaliaceae</taxon>
        <taxon>Sesamum</taxon>
    </lineage>
</organism>
<name>A0AAE1YAM8_9LAMI</name>
<evidence type="ECO:0000313" key="2">
    <source>
        <dbReference type="EMBL" id="KAK4426524.1"/>
    </source>
</evidence>
<evidence type="ECO:0000256" key="1">
    <source>
        <dbReference type="SAM" id="MobiDB-lite"/>
    </source>
</evidence>